<protein>
    <submittedName>
        <fullName evidence="1">Uncharacterized protein</fullName>
    </submittedName>
</protein>
<proteinExistence type="predicted"/>
<evidence type="ECO:0000313" key="2">
    <source>
        <dbReference type="Proteomes" id="UP000274822"/>
    </source>
</evidence>
<name>A0A433QS91_9FUNG</name>
<keyword evidence="2" id="KW-1185">Reference proteome</keyword>
<comment type="caution">
    <text evidence="1">The sequence shown here is derived from an EMBL/GenBank/DDBJ whole genome shotgun (WGS) entry which is preliminary data.</text>
</comment>
<gene>
    <name evidence="1" type="ORF">BC938DRAFT_474673</name>
</gene>
<dbReference type="AlphaFoldDB" id="A0A433QS91"/>
<accession>A0A433QS91</accession>
<evidence type="ECO:0000313" key="1">
    <source>
        <dbReference type="EMBL" id="RUS32662.1"/>
    </source>
</evidence>
<dbReference type="Proteomes" id="UP000274822">
    <property type="component" value="Unassembled WGS sequence"/>
</dbReference>
<organism evidence="1 2">
    <name type="scientific">Jimgerdemannia flammicorona</name>
    <dbReference type="NCBI Taxonomy" id="994334"/>
    <lineage>
        <taxon>Eukaryota</taxon>
        <taxon>Fungi</taxon>
        <taxon>Fungi incertae sedis</taxon>
        <taxon>Mucoromycota</taxon>
        <taxon>Mucoromycotina</taxon>
        <taxon>Endogonomycetes</taxon>
        <taxon>Endogonales</taxon>
        <taxon>Endogonaceae</taxon>
        <taxon>Jimgerdemannia</taxon>
    </lineage>
</organism>
<reference evidence="1 2" key="1">
    <citation type="journal article" date="2018" name="New Phytol.">
        <title>Phylogenomics of Endogonaceae and evolution of mycorrhizas within Mucoromycota.</title>
        <authorList>
            <person name="Chang Y."/>
            <person name="Desiro A."/>
            <person name="Na H."/>
            <person name="Sandor L."/>
            <person name="Lipzen A."/>
            <person name="Clum A."/>
            <person name="Barry K."/>
            <person name="Grigoriev I.V."/>
            <person name="Martin F.M."/>
            <person name="Stajich J.E."/>
            <person name="Smith M.E."/>
            <person name="Bonito G."/>
            <person name="Spatafora J.W."/>
        </authorList>
    </citation>
    <scope>NUCLEOTIDE SEQUENCE [LARGE SCALE GENOMIC DNA]</scope>
    <source>
        <strain evidence="1 2">AD002</strain>
    </source>
</reference>
<sequence>MTVDRKLLVEGASVRYQPPENKPVSTGKITQVFSDGRYLVKDDKVGECPVGEHSREALKCSVGKVHDS</sequence>
<dbReference type="EMBL" id="RBNJ01001869">
    <property type="protein sequence ID" value="RUS32662.1"/>
    <property type="molecule type" value="Genomic_DNA"/>
</dbReference>